<proteinExistence type="predicted"/>
<accession>A0A843XAT0</accession>
<protein>
    <submittedName>
        <fullName evidence="1">Uncharacterized protein</fullName>
    </submittedName>
</protein>
<comment type="caution">
    <text evidence="1">The sequence shown here is derived from an EMBL/GenBank/DDBJ whole genome shotgun (WGS) entry which is preliminary data.</text>
</comment>
<dbReference type="Proteomes" id="UP000652761">
    <property type="component" value="Unassembled WGS sequence"/>
</dbReference>
<dbReference type="EMBL" id="NMUH01007016">
    <property type="protein sequence ID" value="MQM16459.1"/>
    <property type="molecule type" value="Genomic_DNA"/>
</dbReference>
<evidence type="ECO:0000313" key="2">
    <source>
        <dbReference type="Proteomes" id="UP000652761"/>
    </source>
</evidence>
<dbReference type="AlphaFoldDB" id="A0A843XAT0"/>
<keyword evidence="2" id="KW-1185">Reference proteome</keyword>
<sequence>MVRGGRTGRGSTSVGRGVRLSDYAGCPNDKVRLPEYAGCPGDMVRLPDYTGCPGDRVCLLNYADCPDDRVRLLPSSVIFPIPMTTRYTTRGKIDLGSASRYITSLKVDVGGPRQGSEYHRQPESYGLDGLRTYVDEEGLLRVPLSSLGYWTMAGERHELERAPTFRELFDQTHKWKGIDDYVSESALTIAETYVRTMVDHYAEGTPQPDLDPET</sequence>
<evidence type="ECO:0000313" key="1">
    <source>
        <dbReference type="EMBL" id="MQM16459.1"/>
    </source>
</evidence>
<organism evidence="1 2">
    <name type="scientific">Colocasia esculenta</name>
    <name type="common">Wild taro</name>
    <name type="synonym">Arum esculentum</name>
    <dbReference type="NCBI Taxonomy" id="4460"/>
    <lineage>
        <taxon>Eukaryota</taxon>
        <taxon>Viridiplantae</taxon>
        <taxon>Streptophyta</taxon>
        <taxon>Embryophyta</taxon>
        <taxon>Tracheophyta</taxon>
        <taxon>Spermatophyta</taxon>
        <taxon>Magnoliopsida</taxon>
        <taxon>Liliopsida</taxon>
        <taxon>Araceae</taxon>
        <taxon>Aroideae</taxon>
        <taxon>Colocasieae</taxon>
        <taxon>Colocasia</taxon>
    </lineage>
</organism>
<name>A0A843XAT0_COLES</name>
<gene>
    <name evidence="1" type="ORF">Taro_049416</name>
</gene>
<reference evidence="1" key="1">
    <citation type="submission" date="2017-07" db="EMBL/GenBank/DDBJ databases">
        <title>Taro Niue Genome Assembly and Annotation.</title>
        <authorList>
            <person name="Atibalentja N."/>
            <person name="Keating K."/>
            <person name="Fields C.J."/>
        </authorList>
    </citation>
    <scope>NUCLEOTIDE SEQUENCE</scope>
    <source>
        <strain evidence="1">Niue_2</strain>
        <tissue evidence="1">Leaf</tissue>
    </source>
</reference>